<sequence length="163" mass="18205">MDPSQISNPNNPNPSSILWAHQLRADIVKLTGSINNLHSSHASTTKILSDLGETVDRLHARIHALEVQRDANKLSLAQKDARLTELSVSHDEELGSYKEVFDDIRARLGKTELVNQTLQERIEILERPSSAAREKKSVGKVNKRNKRVASSGKKQHVFPAFVI</sequence>
<reference evidence="2 3" key="1">
    <citation type="submission" date="2024-07" db="EMBL/GenBank/DDBJ databases">
        <title>Section-level genome sequencing and comparative genomics of Aspergillus sections Usti and Cavernicolus.</title>
        <authorList>
            <consortium name="Lawrence Berkeley National Laboratory"/>
            <person name="Nybo J.L."/>
            <person name="Vesth T.C."/>
            <person name="Theobald S."/>
            <person name="Frisvad J.C."/>
            <person name="Larsen T.O."/>
            <person name="Kjaerboelling I."/>
            <person name="Rothschild-Mancinelli K."/>
            <person name="Lyhne E.K."/>
            <person name="Kogle M.E."/>
            <person name="Barry K."/>
            <person name="Clum A."/>
            <person name="Na H."/>
            <person name="Ledsgaard L."/>
            <person name="Lin J."/>
            <person name="Lipzen A."/>
            <person name="Kuo A."/>
            <person name="Riley R."/>
            <person name="Mondo S."/>
            <person name="Labutti K."/>
            <person name="Haridas S."/>
            <person name="Pangalinan J."/>
            <person name="Salamov A.A."/>
            <person name="Simmons B.A."/>
            <person name="Magnuson J.K."/>
            <person name="Chen J."/>
            <person name="Drula E."/>
            <person name="Henrissat B."/>
            <person name="Wiebenga A."/>
            <person name="Lubbers R.J."/>
            <person name="Gomes A.C."/>
            <person name="Makela M.R."/>
            <person name="Stajich J."/>
            <person name="Grigoriev I.V."/>
            <person name="Mortensen U.H."/>
            <person name="De Vries R.P."/>
            <person name="Baker S.E."/>
            <person name="Andersen M.R."/>
        </authorList>
    </citation>
    <scope>NUCLEOTIDE SEQUENCE [LARGE SCALE GENOMIC DNA]</scope>
    <source>
        <strain evidence="2 3">CBS 123904</strain>
    </source>
</reference>
<dbReference type="EMBL" id="JBFXLU010000013">
    <property type="protein sequence ID" value="KAL2854865.1"/>
    <property type="molecule type" value="Genomic_DNA"/>
</dbReference>
<evidence type="ECO:0000256" key="1">
    <source>
        <dbReference type="SAM" id="MobiDB-lite"/>
    </source>
</evidence>
<organism evidence="2 3">
    <name type="scientific">Aspergillus pseudoustus</name>
    <dbReference type="NCBI Taxonomy" id="1810923"/>
    <lineage>
        <taxon>Eukaryota</taxon>
        <taxon>Fungi</taxon>
        <taxon>Dikarya</taxon>
        <taxon>Ascomycota</taxon>
        <taxon>Pezizomycotina</taxon>
        <taxon>Eurotiomycetes</taxon>
        <taxon>Eurotiomycetidae</taxon>
        <taxon>Eurotiales</taxon>
        <taxon>Aspergillaceae</taxon>
        <taxon>Aspergillus</taxon>
        <taxon>Aspergillus subgen. Nidulantes</taxon>
    </lineage>
</organism>
<keyword evidence="3" id="KW-1185">Reference proteome</keyword>
<gene>
    <name evidence="2" type="ORF">BJY01DRAFT_204971</name>
</gene>
<name>A0ABR4KRG5_9EURO</name>
<evidence type="ECO:0000313" key="3">
    <source>
        <dbReference type="Proteomes" id="UP001610446"/>
    </source>
</evidence>
<evidence type="ECO:0000313" key="2">
    <source>
        <dbReference type="EMBL" id="KAL2854865.1"/>
    </source>
</evidence>
<proteinExistence type="predicted"/>
<feature type="region of interest" description="Disordered" evidence="1">
    <location>
        <begin position="133"/>
        <end position="153"/>
    </location>
</feature>
<protein>
    <submittedName>
        <fullName evidence="2">Uncharacterized protein</fullName>
    </submittedName>
</protein>
<dbReference type="Proteomes" id="UP001610446">
    <property type="component" value="Unassembled WGS sequence"/>
</dbReference>
<accession>A0ABR4KRG5</accession>
<comment type="caution">
    <text evidence="2">The sequence shown here is derived from an EMBL/GenBank/DDBJ whole genome shotgun (WGS) entry which is preliminary data.</text>
</comment>